<feature type="signal peptide" evidence="1">
    <location>
        <begin position="1"/>
        <end position="20"/>
    </location>
</feature>
<keyword evidence="3" id="KW-1185">Reference proteome</keyword>
<protein>
    <recommendedName>
        <fullName evidence="4">Ig-like domain-containing protein</fullName>
    </recommendedName>
</protein>
<dbReference type="AlphaFoldDB" id="A0AA35RBI4"/>
<organism evidence="2 3">
    <name type="scientific">Geodia barretti</name>
    <name type="common">Barrett's horny sponge</name>
    <dbReference type="NCBI Taxonomy" id="519541"/>
    <lineage>
        <taxon>Eukaryota</taxon>
        <taxon>Metazoa</taxon>
        <taxon>Porifera</taxon>
        <taxon>Demospongiae</taxon>
        <taxon>Heteroscleromorpha</taxon>
        <taxon>Tetractinellida</taxon>
        <taxon>Astrophorina</taxon>
        <taxon>Geodiidae</taxon>
        <taxon>Geodia</taxon>
    </lineage>
</organism>
<dbReference type="EMBL" id="CASHTH010000793">
    <property type="protein sequence ID" value="CAI8007621.1"/>
    <property type="molecule type" value="Genomic_DNA"/>
</dbReference>
<evidence type="ECO:0000313" key="2">
    <source>
        <dbReference type="EMBL" id="CAI8007621.1"/>
    </source>
</evidence>
<proteinExistence type="predicted"/>
<feature type="chain" id="PRO_5041208653" description="Ig-like domain-containing protein" evidence="1">
    <location>
        <begin position="21"/>
        <end position="135"/>
    </location>
</feature>
<evidence type="ECO:0000313" key="3">
    <source>
        <dbReference type="Proteomes" id="UP001174909"/>
    </source>
</evidence>
<evidence type="ECO:0008006" key="4">
    <source>
        <dbReference type="Google" id="ProtNLM"/>
    </source>
</evidence>
<sequence length="135" mass="14986">MEKNVAVLVMCALPLLHADAICTYGETAPTAILEKELLLSCSLTCFSNVYEWFNITDGNVRLSTEKNSTFVVSEKVHSVTEVGGHKYMCQCNALPATECFRIGGKKKSASYMCLRLSKQCRRHQNTVSSQCVLLE</sequence>
<accession>A0AA35RBI4</accession>
<evidence type="ECO:0000256" key="1">
    <source>
        <dbReference type="SAM" id="SignalP"/>
    </source>
</evidence>
<gene>
    <name evidence="2" type="ORF">GBAR_LOCUS5306</name>
</gene>
<comment type="caution">
    <text evidence="2">The sequence shown here is derived from an EMBL/GenBank/DDBJ whole genome shotgun (WGS) entry which is preliminary data.</text>
</comment>
<keyword evidence="1" id="KW-0732">Signal</keyword>
<dbReference type="Proteomes" id="UP001174909">
    <property type="component" value="Unassembled WGS sequence"/>
</dbReference>
<name>A0AA35RBI4_GEOBA</name>
<reference evidence="2" key="1">
    <citation type="submission" date="2023-03" db="EMBL/GenBank/DDBJ databases">
        <authorList>
            <person name="Steffen K."/>
            <person name="Cardenas P."/>
        </authorList>
    </citation>
    <scope>NUCLEOTIDE SEQUENCE</scope>
</reference>